<reference evidence="2" key="1">
    <citation type="journal article" date="2017" name="Nature">
        <title>The sunflower genome provides insights into oil metabolism, flowering and Asterid evolution.</title>
        <authorList>
            <person name="Badouin H."/>
            <person name="Gouzy J."/>
            <person name="Grassa C.J."/>
            <person name="Murat F."/>
            <person name="Staton S.E."/>
            <person name="Cottret L."/>
            <person name="Lelandais-Briere C."/>
            <person name="Owens G.L."/>
            <person name="Carrere S."/>
            <person name="Mayjonade B."/>
            <person name="Legrand L."/>
            <person name="Gill N."/>
            <person name="Kane N.C."/>
            <person name="Bowers J.E."/>
            <person name="Hubner S."/>
            <person name="Bellec A."/>
            <person name="Berard A."/>
            <person name="Berges H."/>
            <person name="Blanchet N."/>
            <person name="Boniface M.C."/>
            <person name="Brunel D."/>
            <person name="Catrice O."/>
            <person name="Chaidir N."/>
            <person name="Claudel C."/>
            <person name="Donnadieu C."/>
            <person name="Faraut T."/>
            <person name="Fievet G."/>
            <person name="Helmstetter N."/>
            <person name="King M."/>
            <person name="Knapp S.J."/>
            <person name="Lai Z."/>
            <person name="Le Paslier M.C."/>
            <person name="Lippi Y."/>
            <person name="Lorenzon L."/>
            <person name="Mandel J.R."/>
            <person name="Marage G."/>
            <person name="Marchand G."/>
            <person name="Marquand E."/>
            <person name="Bret-Mestries E."/>
            <person name="Morien E."/>
            <person name="Nambeesan S."/>
            <person name="Nguyen T."/>
            <person name="Pegot-Espagnet P."/>
            <person name="Pouilly N."/>
            <person name="Raftis F."/>
            <person name="Sallet E."/>
            <person name="Schiex T."/>
            <person name="Thomas J."/>
            <person name="Vandecasteele C."/>
            <person name="Vares D."/>
            <person name="Vear F."/>
            <person name="Vautrin S."/>
            <person name="Crespi M."/>
            <person name="Mangin B."/>
            <person name="Burke J.M."/>
            <person name="Salse J."/>
            <person name="Munos S."/>
            <person name="Vincourt P."/>
            <person name="Rieseberg L.H."/>
            <person name="Langlade N.B."/>
        </authorList>
    </citation>
    <scope>NUCLEOTIDE SEQUENCE [LARGE SCALE GENOMIC DNA]</scope>
    <source>
        <strain evidence="2">cv. SF193</strain>
    </source>
</reference>
<dbReference type="InParanoid" id="A0A251S9A5"/>
<name>A0A251S9A5_HELAN</name>
<keyword evidence="2" id="KW-1185">Reference proteome</keyword>
<proteinExistence type="predicted"/>
<sequence>MQNSILSIFPLKTLGPPTYFVQLKGFWFRFVHQFDVKFEFDLTTIFLFVIFFCSDYDFLMNPFTITTMEIYTIKASRVFHFSTSYTIKASIFYHSRVLCSSLLPISHLCIQNLRSSSIFRSGKVNVWFRDGFWPGERWRWHNFNAGTVCVAIWVKECVLKWLFYRDK</sequence>
<evidence type="ECO:0000313" key="2">
    <source>
        <dbReference type="Proteomes" id="UP000215914"/>
    </source>
</evidence>
<evidence type="ECO:0000313" key="1">
    <source>
        <dbReference type="EMBL" id="OTF95446.1"/>
    </source>
</evidence>
<organism evidence="1 2">
    <name type="scientific">Helianthus annuus</name>
    <name type="common">Common sunflower</name>
    <dbReference type="NCBI Taxonomy" id="4232"/>
    <lineage>
        <taxon>Eukaryota</taxon>
        <taxon>Viridiplantae</taxon>
        <taxon>Streptophyta</taxon>
        <taxon>Embryophyta</taxon>
        <taxon>Tracheophyta</taxon>
        <taxon>Spermatophyta</taxon>
        <taxon>Magnoliopsida</taxon>
        <taxon>eudicotyledons</taxon>
        <taxon>Gunneridae</taxon>
        <taxon>Pentapetalae</taxon>
        <taxon>asterids</taxon>
        <taxon>campanulids</taxon>
        <taxon>Asterales</taxon>
        <taxon>Asteraceae</taxon>
        <taxon>Asteroideae</taxon>
        <taxon>Heliantheae alliance</taxon>
        <taxon>Heliantheae</taxon>
        <taxon>Helianthus</taxon>
    </lineage>
</organism>
<protein>
    <submittedName>
        <fullName evidence="1">Uncharacterized protein</fullName>
    </submittedName>
</protein>
<gene>
    <name evidence="1" type="ORF">HannXRQ_Chr15g0483211</name>
</gene>
<dbReference type="Proteomes" id="UP000215914">
    <property type="component" value="Chromosome 15"/>
</dbReference>
<dbReference type="EMBL" id="CM007904">
    <property type="protein sequence ID" value="OTF95446.1"/>
    <property type="molecule type" value="Genomic_DNA"/>
</dbReference>
<dbReference type="AlphaFoldDB" id="A0A251S9A5"/>
<accession>A0A251S9A5</accession>